<keyword evidence="2" id="KW-0732">Signal</keyword>
<dbReference type="RefSeq" id="WP_179726402.1">
    <property type="nucleotide sequence ID" value="NZ_BAABEF010000001.1"/>
</dbReference>
<feature type="region of interest" description="Disordered" evidence="1">
    <location>
        <begin position="178"/>
        <end position="199"/>
    </location>
</feature>
<evidence type="ECO:0000313" key="4">
    <source>
        <dbReference type="Proteomes" id="UP000582231"/>
    </source>
</evidence>
<evidence type="ECO:0000256" key="2">
    <source>
        <dbReference type="SAM" id="SignalP"/>
    </source>
</evidence>
<dbReference type="Pfam" id="PF11303">
    <property type="entry name" value="DUF3105"/>
    <property type="match status" value="1"/>
</dbReference>
<keyword evidence="4" id="KW-1185">Reference proteome</keyword>
<dbReference type="EMBL" id="JACCBF010000001">
    <property type="protein sequence ID" value="NYD30110.1"/>
    <property type="molecule type" value="Genomic_DNA"/>
</dbReference>
<name>A0A852RML7_9ACTN</name>
<dbReference type="Proteomes" id="UP000582231">
    <property type="component" value="Unassembled WGS sequence"/>
</dbReference>
<accession>A0A852RML7</accession>
<dbReference type="InterPro" id="IPR021454">
    <property type="entry name" value="DUF3105"/>
</dbReference>
<evidence type="ECO:0000313" key="3">
    <source>
        <dbReference type="EMBL" id="NYD30110.1"/>
    </source>
</evidence>
<comment type="caution">
    <text evidence="3">The sequence shown here is derived from an EMBL/GenBank/DDBJ whole genome shotgun (WGS) entry which is preliminary data.</text>
</comment>
<protein>
    <recommendedName>
        <fullName evidence="5">DUF3105 domain-containing protein</fullName>
    </recommendedName>
</protein>
<feature type="signal peptide" evidence="2">
    <location>
        <begin position="1"/>
        <end position="25"/>
    </location>
</feature>
<reference evidence="3 4" key="1">
    <citation type="submission" date="2020-07" db="EMBL/GenBank/DDBJ databases">
        <title>Sequencing the genomes of 1000 actinobacteria strains.</title>
        <authorList>
            <person name="Klenk H.-P."/>
        </authorList>
    </citation>
    <scope>NUCLEOTIDE SEQUENCE [LARGE SCALE GENOMIC DNA]</scope>
    <source>
        <strain evidence="3 4">DSM 19082</strain>
    </source>
</reference>
<organism evidence="3 4">
    <name type="scientific">Nocardioides kongjuensis</name>
    <dbReference type="NCBI Taxonomy" id="349522"/>
    <lineage>
        <taxon>Bacteria</taxon>
        <taxon>Bacillati</taxon>
        <taxon>Actinomycetota</taxon>
        <taxon>Actinomycetes</taxon>
        <taxon>Propionibacteriales</taxon>
        <taxon>Nocardioidaceae</taxon>
        <taxon>Nocardioides</taxon>
    </lineage>
</organism>
<sequence>MPIVLAVLAAVLVLAVAIVVPVVLATDDDAEADDQATAAEPDTSSLAAVEEYDGLTNQHVAPGEEPDYPQSPPVGGDHAPSWLECGAYDEPVPEANAVHDLEHGTVWLTYRTDDVDAAGVRRLTEALPANGILSPYDDQAAPVVITVWGRQLELTGPDDPRIALFVAQFGAGDTAPEPFASCNGGVDPADLPPAGGPVV</sequence>
<feature type="chain" id="PRO_5038503382" description="DUF3105 domain-containing protein" evidence="2">
    <location>
        <begin position="26"/>
        <end position="199"/>
    </location>
</feature>
<feature type="region of interest" description="Disordered" evidence="1">
    <location>
        <begin position="58"/>
        <end position="82"/>
    </location>
</feature>
<dbReference type="AlphaFoldDB" id="A0A852RML7"/>
<proteinExistence type="predicted"/>
<gene>
    <name evidence="3" type="ORF">BJ958_001656</name>
</gene>
<evidence type="ECO:0008006" key="5">
    <source>
        <dbReference type="Google" id="ProtNLM"/>
    </source>
</evidence>
<evidence type="ECO:0000256" key="1">
    <source>
        <dbReference type="SAM" id="MobiDB-lite"/>
    </source>
</evidence>
<feature type="compositionally biased region" description="Pro residues" evidence="1">
    <location>
        <begin position="190"/>
        <end position="199"/>
    </location>
</feature>